<sequence>MHLWLRIQVWMKMIFHHSCKVLLMKSHPPSPAIDNVRDRMLLEMLHIFWTPGQQSQTQQQQQKEAVKHQQLQEQQCAQLLGEGTHQLRGITDQRQLQIL</sequence>
<protein>
    <submittedName>
        <fullName evidence="1">Uncharacterized protein</fullName>
    </submittedName>
</protein>
<name>A0A1A8DLK0_NOTKA</name>
<dbReference type="AlphaFoldDB" id="A0A1A8DLK0"/>
<organism evidence="1">
    <name type="scientific">Nothobranchius kadleci</name>
    <name type="common">African annual killifish</name>
    <dbReference type="NCBI Taxonomy" id="1051664"/>
    <lineage>
        <taxon>Eukaryota</taxon>
        <taxon>Metazoa</taxon>
        <taxon>Chordata</taxon>
        <taxon>Craniata</taxon>
        <taxon>Vertebrata</taxon>
        <taxon>Euteleostomi</taxon>
        <taxon>Actinopterygii</taxon>
        <taxon>Neopterygii</taxon>
        <taxon>Teleostei</taxon>
        <taxon>Neoteleostei</taxon>
        <taxon>Acanthomorphata</taxon>
        <taxon>Ovalentaria</taxon>
        <taxon>Atherinomorphae</taxon>
        <taxon>Cyprinodontiformes</taxon>
        <taxon>Nothobranchiidae</taxon>
        <taxon>Nothobranchius</taxon>
    </lineage>
</organism>
<reference evidence="1" key="2">
    <citation type="submission" date="2016-06" db="EMBL/GenBank/DDBJ databases">
        <title>The genome of a short-lived fish provides insights into sex chromosome evolution and the genetic control of aging.</title>
        <authorList>
            <person name="Reichwald K."/>
            <person name="Felder M."/>
            <person name="Petzold A."/>
            <person name="Koch P."/>
            <person name="Groth M."/>
            <person name="Platzer M."/>
        </authorList>
    </citation>
    <scope>NUCLEOTIDE SEQUENCE</scope>
    <source>
        <tissue evidence="1">Brain</tissue>
    </source>
</reference>
<gene>
    <name evidence="1" type="primary">Nfu_g_1_018646</name>
</gene>
<accession>A0A1A8DLK0</accession>
<proteinExistence type="predicted"/>
<reference evidence="1" key="1">
    <citation type="submission" date="2016-05" db="EMBL/GenBank/DDBJ databases">
        <authorList>
            <person name="Lavstsen T."/>
            <person name="Jespersen J.S."/>
        </authorList>
    </citation>
    <scope>NUCLEOTIDE SEQUENCE</scope>
    <source>
        <tissue evidence="1">Brain</tissue>
    </source>
</reference>
<dbReference type="EMBL" id="HAEA01005651">
    <property type="protein sequence ID" value="SBQ34131.1"/>
    <property type="molecule type" value="Transcribed_RNA"/>
</dbReference>
<evidence type="ECO:0000313" key="1">
    <source>
        <dbReference type="EMBL" id="SBQ34131.1"/>
    </source>
</evidence>